<evidence type="ECO:0000259" key="1">
    <source>
        <dbReference type="Pfam" id="PF00561"/>
    </source>
</evidence>
<comment type="caution">
    <text evidence="2">The sequence shown here is derived from an EMBL/GenBank/DDBJ whole genome shotgun (WGS) entry which is preliminary data.</text>
</comment>
<proteinExistence type="predicted"/>
<dbReference type="EMBL" id="JAUOPG010000001">
    <property type="protein sequence ID" value="MDO6452234.1"/>
    <property type="molecule type" value="Genomic_DNA"/>
</dbReference>
<reference evidence="2" key="1">
    <citation type="submission" date="2023-07" db="EMBL/GenBank/DDBJ databases">
        <title>Genome content predicts the carbon catabolic preferences of heterotrophic bacteria.</title>
        <authorList>
            <person name="Gralka M."/>
        </authorList>
    </citation>
    <scope>NUCLEOTIDE SEQUENCE</scope>
    <source>
        <strain evidence="2">I2M16</strain>
    </source>
</reference>
<dbReference type="GO" id="GO:0016787">
    <property type="term" value="F:hydrolase activity"/>
    <property type="evidence" value="ECO:0007669"/>
    <property type="project" value="UniProtKB-KW"/>
</dbReference>
<evidence type="ECO:0000313" key="2">
    <source>
        <dbReference type="EMBL" id="MDO6452234.1"/>
    </source>
</evidence>
<dbReference type="AlphaFoldDB" id="A0AAW7XDG0"/>
<feature type="domain" description="AB hydrolase-1" evidence="1">
    <location>
        <begin position="35"/>
        <end position="147"/>
    </location>
</feature>
<dbReference type="RefSeq" id="WP_303548218.1">
    <property type="nucleotide sequence ID" value="NZ_JAUOPG010000001.1"/>
</dbReference>
<protein>
    <submittedName>
        <fullName evidence="2">Alpha/beta hydrolase</fullName>
    </submittedName>
</protein>
<dbReference type="InterPro" id="IPR000073">
    <property type="entry name" value="AB_hydrolase_1"/>
</dbReference>
<dbReference type="InterPro" id="IPR050266">
    <property type="entry name" value="AB_hydrolase_sf"/>
</dbReference>
<evidence type="ECO:0000313" key="3">
    <source>
        <dbReference type="Proteomes" id="UP001169862"/>
    </source>
</evidence>
<dbReference type="Gene3D" id="3.40.50.1820">
    <property type="entry name" value="alpha/beta hydrolase"/>
    <property type="match status" value="1"/>
</dbReference>
<keyword evidence="2" id="KW-0378">Hydrolase</keyword>
<dbReference type="GO" id="GO:0016020">
    <property type="term" value="C:membrane"/>
    <property type="evidence" value="ECO:0007669"/>
    <property type="project" value="TreeGrafter"/>
</dbReference>
<dbReference type="Pfam" id="PF00561">
    <property type="entry name" value="Abhydrolase_1"/>
    <property type="match status" value="1"/>
</dbReference>
<dbReference type="PANTHER" id="PTHR43798:SF33">
    <property type="entry name" value="HYDROLASE, PUTATIVE (AFU_ORTHOLOGUE AFUA_2G14860)-RELATED"/>
    <property type="match status" value="1"/>
</dbReference>
<dbReference type="SUPFAM" id="SSF53474">
    <property type="entry name" value="alpha/beta-Hydrolases"/>
    <property type="match status" value="1"/>
</dbReference>
<accession>A0AAW7XDG0</accession>
<name>A0AAW7XDG0_9GAMM</name>
<dbReference type="Proteomes" id="UP001169862">
    <property type="component" value="Unassembled WGS sequence"/>
</dbReference>
<gene>
    <name evidence="2" type="ORF">Q4490_01540</name>
</gene>
<sequence>MIDDMQWPALTLETNGQSITYRLYTNPDVKNGRRIVLLHGAGVAGMDTWSFIAKMLDQWQEVLIPDLRGMGDTWPLSGEEESFTASDLVTDLSSLVDYLGWWSFDLGGYSMGGMVAMLYKQQYPSRIGKQFLLESALLDRPTWDETKALRKKYSEAARHLRAADKSVGILAFMNTISPNRRISKQVEALTMSRLGHRPIGFANALDCVTATINEVDRPALIAAQGDVTSFIGGLSVDAMHDYHQHLDDTLPNWHYVMVPGTDHSLPYQKPRNIAKTMNNEAKRFYAS</sequence>
<dbReference type="InterPro" id="IPR029058">
    <property type="entry name" value="AB_hydrolase_fold"/>
</dbReference>
<organism evidence="2 3">
    <name type="scientific">Neptunomonas phycophila</name>
    <dbReference type="NCBI Taxonomy" id="1572645"/>
    <lineage>
        <taxon>Bacteria</taxon>
        <taxon>Pseudomonadati</taxon>
        <taxon>Pseudomonadota</taxon>
        <taxon>Gammaproteobacteria</taxon>
        <taxon>Oceanospirillales</taxon>
        <taxon>Oceanospirillaceae</taxon>
        <taxon>Neptunomonas</taxon>
    </lineage>
</organism>
<dbReference type="PANTHER" id="PTHR43798">
    <property type="entry name" value="MONOACYLGLYCEROL LIPASE"/>
    <property type="match status" value="1"/>
</dbReference>